<sequence length="394" mass="45681">MTDLYNFLFENITLGNAVLDGLTILILAVTLLIALLSCFLNPFFRAGVRAEEETPAPARPLSIVLTPINDAIVLEKNLKHYLEQDYPEPYEVIVVAPQEDKETADILKRYASNPKLYTTFVPQSSRYMSRKKLAITLGVKAAKHEWVAMVDIACHPQSSAWLASLVAHCHDGKNLVVSHTKYDYDTPDFRRFERIYTDLYVQREYRSGRPYRCTDGALLFRKNEFIDEEGFRGDLKYLRGEFDFMVNKYAKRHSLAIDTSDDGTLIEETPTDKEWRNRHLFYMENRKHLERSLRHRIRFNFHQIAMRLGYLSVSAALAFAILTERWILAAGVGIIMLLIFIIRTTIARKAIERADESIPAGKIVPYELRILWHNIACMVRYRRADKNDFISHKI</sequence>
<dbReference type="Proteomes" id="UP000016023">
    <property type="component" value="Unassembled WGS sequence"/>
</dbReference>
<dbReference type="Gene3D" id="3.90.550.10">
    <property type="entry name" value="Spore Coat Polysaccharide Biosynthesis Protein SpsA, Chain A"/>
    <property type="match status" value="1"/>
</dbReference>
<evidence type="ECO:0000259" key="2">
    <source>
        <dbReference type="Pfam" id="PF00535"/>
    </source>
</evidence>
<keyword evidence="1" id="KW-1133">Transmembrane helix</keyword>
<dbReference type="AlphaFoldDB" id="H1Q148"/>
<name>H1Q148_9BACT</name>
<dbReference type="STRING" id="883158.HMPREF9140_00636"/>
<proteinExistence type="predicted"/>
<dbReference type="RefSeq" id="WP_006951690.1">
    <property type="nucleotide sequence ID" value="NZ_JH594521.1"/>
</dbReference>
<dbReference type="InterPro" id="IPR029044">
    <property type="entry name" value="Nucleotide-diphossugar_trans"/>
</dbReference>
<keyword evidence="1" id="KW-0812">Transmembrane</keyword>
<dbReference type="eggNOG" id="COG1215">
    <property type="taxonomic scope" value="Bacteria"/>
</dbReference>
<reference evidence="3 4" key="1">
    <citation type="submission" date="2011-12" db="EMBL/GenBank/DDBJ databases">
        <title>The Genome Sequence of Prevotella micans F0438.</title>
        <authorList>
            <consortium name="The Broad Institute Genome Sequencing Platform"/>
            <person name="Earl A."/>
            <person name="Ward D."/>
            <person name="Feldgarden M."/>
            <person name="Gevers D."/>
            <person name="Izard J."/>
            <person name="Baranova O.V."/>
            <person name="Blanton J.M."/>
            <person name="Wade W.G."/>
            <person name="Dewhirst F.E."/>
            <person name="Young S.K."/>
            <person name="Zeng Q."/>
            <person name="Gargeya S."/>
            <person name="Fitzgerald M."/>
            <person name="Haas B."/>
            <person name="Abouelleil A."/>
            <person name="Alvarado L."/>
            <person name="Arachchi H.M."/>
            <person name="Berlin A."/>
            <person name="Chapman S.B."/>
            <person name="Gearin G."/>
            <person name="Goldberg J."/>
            <person name="Griggs A."/>
            <person name="Gujja S."/>
            <person name="Hansen M."/>
            <person name="Heiman D."/>
            <person name="Howarth C."/>
            <person name="Larimer J."/>
            <person name="Lui A."/>
            <person name="MacDonald P.J.P."/>
            <person name="McCowen C."/>
            <person name="Montmayeur A."/>
            <person name="Murphy C."/>
            <person name="Neiman D."/>
            <person name="Pearson M."/>
            <person name="Priest M."/>
            <person name="Roberts A."/>
            <person name="Saif S."/>
            <person name="Shea T."/>
            <person name="Sisk P."/>
            <person name="Stolte C."/>
            <person name="Sykes S."/>
            <person name="Wortman J."/>
            <person name="Nusbaum C."/>
            <person name="Birren B."/>
        </authorList>
    </citation>
    <scope>NUCLEOTIDE SEQUENCE [LARGE SCALE GENOMIC DNA]</scope>
    <source>
        <strain evidence="3 4">F0438</strain>
    </source>
</reference>
<organism evidence="3 4">
    <name type="scientific">Prevotella micans F0438</name>
    <dbReference type="NCBI Taxonomy" id="883158"/>
    <lineage>
        <taxon>Bacteria</taxon>
        <taxon>Pseudomonadati</taxon>
        <taxon>Bacteroidota</taxon>
        <taxon>Bacteroidia</taxon>
        <taxon>Bacteroidales</taxon>
        <taxon>Prevotellaceae</taxon>
        <taxon>Prevotella</taxon>
    </lineage>
</organism>
<keyword evidence="4" id="KW-1185">Reference proteome</keyword>
<feature type="domain" description="Glycosyltransferase 2-like" evidence="2">
    <location>
        <begin position="62"/>
        <end position="222"/>
    </location>
</feature>
<comment type="caution">
    <text evidence="3">The sequence shown here is derived from an EMBL/GenBank/DDBJ whole genome shotgun (WGS) entry which is preliminary data.</text>
</comment>
<evidence type="ECO:0000313" key="4">
    <source>
        <dbReference type="Proteomes" id="UP000016023"/>
    </source>
</evidence>
<dbReference type="HOGENOM" id="CLU_055604_0_1_10"/>
<dbReference type="EMBL" id="AGWK01000018">
    <property type="protein sequence ID" value="EHO72876.1"/>
    <property type="molecule type" value="Genomic_DNA"/>
</dbReference>
<feature type="transmembrane region" description="Helical" evidence="1">
    <location>
        <begin position="327"/>
        <end position="346"/>
    </location>
</feature>
<dbReference type="SUPFAM" id="SSF53448">
    <property type="entry name" value="Nucleotide-diphospho-sugar transferases"/>
    <property type="match status" value="1"/>
</dbReference>
<feature type="transmembrane region" description="Helical" evidence="1">
    <location>
        <begin position="304"/>
        <end position="321"/>
    </location>
</feature>
<evidence type="ECO:0000313" key="3">
    <source>
        <dbReference type="EMBL" id="EHO72876.1"/>
    </source>
</evidence>
<keyword evidence="1" id="KW-0472">Membrane</keyword>
<evidence type="ECO:0000256" key="1">
    <source>
        <dbReference type="SAM" id="Phobius"/>
    </source>
</evidence>
<dbReference type="PATRIC" id="fig|883158.3.peg.650"/>
<dbReference type="Pfam" id="PF00535">
    <property type="entry name" value="Glycos_transf_2"/>
    <property type="match status" value="1"/>
</dbReference>
<gene>
    <name evidence="3" type="ORF">HMPREF9140_00636</name>
</gene>
<feature type="transmembrane region" description="Helical" evidence="1">
    <location>
        <begin position="22"/>
        <end position="44"/>
    </location>
</feature>
<dbReference type="InterPro" id="IPR001173">
    <property type="entry name" value="Glyco_trans_2-like"/>
</dbReference>
<protein>
    <recommendedName>
        <fullName evidence="2">Glycosyltransferase 2-like domain-containing protein</fullName>
    </recommendedName>
</protein>
<accession>H1Q148</accession>